<dbReference type="OrthoDB" id="200496at2157"/>
<name>A0A0H1QY30_9EURY</name>
<evidence type="ECO:0000256" key="9">
    <source>
        <dbReference type="SAM" id="Phobius"/>
    </source>
</evidence>
<dbReference type="NCBIfam" id="TIGR04178">
    <property type="entry name" value="exo_archaeo"/>
    <property type="match status" value="1"/>
</dbReference>
<feature type="transmembrane region" description="Helical" evidence="9">
    <location>
        <begin position="29"/>
        <end position="46"/>
    </location>
</feature>
<proteinExistence type="predicted"/>
<evidence type="ECO:0000256" key="8">
    <source>
        <dbReference type="PIRSR" id="PIRSR025737-1"/>
    </source>
</evidence>
<dbReference type="Pfam" id="PF09721">
    <property type="entry name" value="Exosortase_EpsH"/>
    <property type="match status" value="1"/>
</dbReference>
<keyword evidence="11" id="KW-1185">Reference proteome</keyword>
<dbReference type="InterPro" id="IPR014522">
    <property type="entry name" value="ArtA"/>
</dbReference>
<keyword evidence="5" id="KW-0378">Hydrolase</keyword>
<gene>
    <name evidence="10" type="ORF">SZ63_10740</name>
</gene>
<dbReference type="PATRIC" id="fig|1550566.3.peg.2345"/>
<dbReference type="GO" id="GO:0005886">
    <property type="term" value="C:plasma membrane"/>
    <property type="evidence" value="ECO:0007669"/>
    <property type="project" value="UniProtKB-SubCell"/>
</dbReference>
<evidence type="ECO:0000256" key="7">
    <source>
        <dbReference type="ARBA" id="ARBA00023136"/>
    </source>
</evidence>
<feature type="transmembrane region" description="Helical" evidence="9">
    <location>
        <begin position="226"/>
        <end position="249"/>
    </location>
</feature>
<evidence type="ECO:0000256" key="4">
    <source>
        <dbReference type="ARBA" id="ARBA00022692"/>
    </source>
</evidence>
<keyword evidence="2" id="KW-1003">Cell membrane</keyword>
<dbReference type="GO" id="GO:0006508">
    <property type="term" value="P:proteolysis"/>
    <property type="evidence" value="ECO:0007669"/>
    <property type="project" value="UniProtKB-KW"/>
</dbReference>
<evidence type="ECO:0000256" key="3">
    <source>
        <dbReference type="ARBA" id="ARBA00022670"/>
    </source>
</evidence>
<feature type="transmembrane region" description="Helical" evidence="9">
    <location>
        <begin position="84"/>
        <end position="106"/>
    </location>
</feature>
<dbReference type="STRING" id="1550566.SZ63_10740"/>
<feature type="active site" description="Proton donor" evidence="8">
    <location>
        <position position="186"/>
    </location>
</feature>
<feature type="transmembrane region" description="Helical" evidence="9">
    <location>
        <begin position="141"/>
        <end position="161"/>
    </location>
</feature>
<dbReference type="InterPro" id="IPR026392">
    <property type="entry name" value="Exo/Archaeosortase_dom"/>
</dbReference>
<comment type="caution">
    <text evidence="10">The sequence shown here is derived from an EMBL/GenBank/DDBJ whole genome shotgun (WGS) entry which is preliminary data.</text>
</comment>
<evidence type="ECO:0000313" key="11">
    <source>
        <dbReference type="Proteomes" id="UP000035301"/>
    </source>
</evidence>
<sequence>MKDYLVLISCICFLVFLIPGRFRRYFALGGWASIVGYLFLELPYYFSINNFMYPAIAFLSLPFLYITAKYLLRDDPRVMQISMIAAVAFLIYAPFGYIPALGNWLIAAVADQTSAALAAVGYPVTFQAWNLMERNGLQTEIILACTGIQSIAIMLGVAWGVQSTLKQKIAGFFVVFPTIYILNIVRNVFVITAYTEQWFPYLPEIAGNGEFGYESFFWAHNVMAELGALVLLVILAYALFTIVPGLGTLADSLYRLYRGEIEQVVRPNAGKTER</sequence>
<dbReference type="PIRSF" id="PIRSF025737">
    <property type="entry name" value="Cyco1"/>
    <property type="match status" value="1"/>
</dbReference>
<keyword evidence="7 9" id="KW-0472">Membrane</keyword>
<keyword evidence="4 9" id="KW-0812">Transmembrane</keyword>
<keyword evidence="3" id="KW-0645">Protease</keyword>
<dbReference type="EMBL" id="JXOJ01000006">
    <property type="protein sequence ID" value="KLK87531.1"/>
    <property type="molecule type" value="Genomic_DNA"/>
</dbReference>
<evidence type="ECO:0000256" key="1">
    <source>
        <dbReference type="ARBA" id="ARBA00004651"/>
    </source>
</evidence>
<dbReference type="AlphaFoldDB" id="A0A0H1QY30"/>
<feature type="active site" description="Acyl-thioester intermediate" evidence="8">
    <location>
        <position position="145"/>
    </location>
</feature>
<dbReference type="GO" id="GO:0008233">
    <property type="term" value="F:peptidase activity"/>
    <property type="evidence" value="ECO:0007669"/>
    <property type="project" value="UniProtKB-KW"/>
</dbReference>
<dbReference type="NCBIfam" id="TIGR04125">
    <property type="entry name" value="exosort_PGF_TRM"/>
    <property type="match status" value="1"/>
</dbReference>
<reference evidence="10 11" key="1">
    <citation type="journal article" date="2015" name="Int. J. Syst. Evol. Microbiol.">
        <title>Methanoculleus sediminis sp. nov., a methanogen from sediments near a submarine mud volcano.</title>
        <authorList>
            <person name="Chen S.C."/>
            <person name="Chen M.F."/>
            <person name="Lai M.C."/>
            <person name="Weng C.Y."/>
            <person name="Wu S.Y."/>
            <person name="Lin S."/>
            <person name="Yang T.F."/>
            <person name="Chen P.C."/>
        </authorList>
    </citation>
    <scope>NUCLEOTIDE SEQUENCE [LARGE SCALE GENOMIC DNA]</scope>
    <source>
        <strain evidence="10 11">S3Fa</strain>
    </source>
</reference>
<protein>
    <submittedName>
        <fullName evidence="10">Cytochrome oxidase subunit I</fullName>
    </submittedName>
</protein>
<evidence type="ECO:0000256" key="5">
    <source>
        <dbReference type="ARBA" id="ARBA00022801"/>
    </source>
</evidence>
<dbReference type="InterPro" id="IPR019127">
    <property type="entry name" value="Exosortase"/>
</dbReference>
<comment type="subcellular location">
    <subcellularLocation>
        <location evidence="1">Cell membrane</location>
        <topology evidence="1">Multi-pass membrane protein</topology>
    </subcellularLocation>
</comment>
<evidence type="ECO:0000313" key="10">
    <source>
        <dbReference type="EMBL" id="KLK87531.1"/>
    </source>
</evidence>
<feature type="transmembrane region" description="Helical" evidence="9">
    <location>
        <begin position="6"/>
        <end position="22"/>
    </location>
</feature>
<dbReference type="RefSeq" id="WP_048185251.1">
    <property type="nucleotide sequence ID" value="NZ_JXOJ01000006.1"/>
</dbReference>
<feature type="transmembrane region" description="Helical" evidence="9">
    <location>
        <begin position="173"/>
        <end position="194"/>
    </location>
</feature>
<evidence type="ECO:0000256" key="2">
    <source>
        <dbReference type="ARBA" id="ARBA00022475"/>
    </source>
</evidence>
<keyword evidence="6 9" id="KW-1133">Transmembrane helix</keyword>
<dbReference type="Proteomes" id="UP000035301">
    <property type="component" value="Unassembled WGS sequence"/>
</dbReference>
<accession>A0A0H1QY30</accession>
<organism evidence="10 11">
    <name type="scientific">Methanoculleus sediminis</name>
    <dbReference type="NCBI Taxonomy" id="1550566"/>
    <lineage>
        <taxon>Archaea</taxon>
        <taxon>Methanobacteriati</taxon>
        <taxon>Methanobacteriota</taxon>
        <taxon>Stenosarchaea group</taxon>
        <taxon>Methanomicrobia</taxon>
        <taxon>Methanomicrobiales</taxon>
        <taxon>Methanomicrobiaceae</taxon>
        <taxon>Methanoculleus</taxon>
    </lineage>
</organism>
<evidence type="ECO:0000256" key="6">
    <source>
        <dbReference type="ARBA" id="ARBA00022989"/>
    </source>
</evidence>
<feature type="transmembrane region" description="Helical" evidence="9">
    <location>
        <begin position="52"/>
        <end position="72"/>
    </location>
</feature>